<organism evidence="2 3">
    <name type="scientific">Mucuna pruriens</name>
    <name type="common">Velvet bean</name>
    <name type="synonym">Dolichos pruriens</name>
    <dbReference type="NCBI Taxonomy" id="157652"/>
    <lineage>
        <taxon>Eukaryota</taxon>
        <taxon>Viridiplantae</taxon>
        <taxon>Streptophyta</taxon>
        <taxon>Embryophyta</taxon>
        <taxon>Tracheophyta</taxon>
        <taxon>Spermatophyta</taxon>
        <taxon>Magnoliopsida</taxon>
        <taxon>eudicotyledons</taxon>
        <taxon>Gunneridae</taxon>
        <taxon>Pentapetalae</taxon>
        <taxon>rosids</taxon>
        <taxon>fabids</taxon>
        <taxon>Fabales</taxon>
        <taxon>Fabaceae</taxon>
        <taxon>Papilionoideae</taxon>
        <taxon>50 kb inversion clade</taxon>
        <taxon>NPAAA clade</taxon>
        <taxon>indigoferoid/millettioid clade</taxon>
        <taxon>Phaseoleae</taxon>
        <taxon>Mucuna</taxon>
    </lineage>
</organism>
<sequence length="309" mass="35882">MEEGLKVIENNHTWELVTLPHNKRFIGVKWVYRVKVKSTGEVAKYKARLIAKEFLQKAGLDYNEVFAPVAKIETTRLVVVAAIFRDVKLVFLNGPLEEEIYVCQPPGFKVTEHEDKVCRLKKALYGLKQAPRAWNRRIDDEFKRRIMLDFEMTYLGLLSYFLGMKFVTTGEGISMHQKMYATDVLKSIKLEKEGSDELIDATLYKQIVDSFRFLCNSRPDIAYGVRLISRFMDNPKLSHLLATKRILRYVKGILDYGMLFSKRGRSVSDEIYGYYDSDCCGDKSDKKVQQGMWLSYVEHLFHGVLRKSQ</sequence>
<protein>
    <recommendedName>
        <fullName evidence="1">Reverse transcriptase Ty1/copia-type domain-containing protein</fullName>
    </recommendedName>
</protein>
<dbReference type="PANTHER" id="PTHR11439:SF483">
    <property type="entry name" value="PEPTIDE SYNTHASE GLIP-LIKE, PUTATIVE (AFU_ORTHOLOGUE AFUA_3G12920)-RELATED"/>
    <property type="match status" value="1"/>
</dbReference>
<proteinExistence type="predicted"/>
<feature type="non-terminal residue" evidence="2">
    <location>
        <position position="1"/>
    </location>
</feature>
<accession>A0A371GDY3</accession>
<dbReference type="InterPro" id="IPR043502">
    <property type="entry name" value="DNA/RNA_pol_sf"/>
</dbReference>
<comment type="caution">
    <text evidence="2">The sequence shown here is derived from an EMBL/GenBank/DDBJ whole genome shotgun (WGS) entry which is preliminary data.</text>
</comment>
<reference evidence="2" key="1">
    <citation type="submission" date="2018-05" db="EMBL/GenBank/DDBJ databases">
        <title>Draft genome of Mucuna pruriens seed.</title>
        <authorList>
            <person name="Nnadi N.E."/>
            <person name="Vos R."/>
            <person name="Hasami M.H."/>
            <person name="Devisetty U.K."/>
            <person name="Aguiy J.C."/>
        </authorList>
    </citation>
    <scope>NUCLEOTIDE SEQUENCE [LARGE SCALE GENOMIC DNA]</scope>
    <source>
        <strain evidence="2">JCA_2017</strain>
    </source>
</reference>
<dbReference type="Proteomes" id="UP000257109">
    <property type="component" value="Unassembled WGS sequence"/>
</dbReference>
<dbReference type="EMBL" id="QJKJ01005914">
    <property type="protein sequence ID" value="RDX88523.1"/>
    <property type="molecule type" value="Genomic_DNA"/>
</dbReference>
<dbReference type="SUPFAM" id="SSF56672">
    <property type="entry name" value="DNA/RNA polymerases"/>
    <property type="match status" value="1"/>
</dbReference>
<dbReference type="OrthoDB" id="8056975at2759"/>
<name>A0A371GDY3_MUCPR</name>
<dbReference type="AlphaFoldDB" id="A0A371GDY3"/>
<dbReference type="InterPro" id="IPR013103">
    <property type="entry name" value="RVT_2"/>
</dbReference>
<keyword evidence="3" id="KW-1185">Reference proteome</keyword>
<feature type="domain" description="Reverse transcriptase Ty1/copia-type" evidence="1">
    <location>
        <begin position="11"/>
        <end position="140"/>
    </location>
</feature>
<evidence type="ECO:0000313" key="3">
    <source>
        <dbReference type="Proteomes" id="UP000257109"/>
    </source>
</evidence>
<gene>
    <name evidence="2" type="ORF">CR513_29870</name>
</gene>
<evidence type="ECO:0000313" key="2">
    <source>
        <dbReference type="EMBL" id="RDX88523.1"/>
    </source>
</evidence>
<dbReference type="Pfam" id="PF07727">
    <property type="entry name" value="RVT_2"/>
    <property type="match status" value="1"/>
</dbReference>
<dbReference type="PANTHER" id="PTHR11439">
    <property type="entry name" value="GAG-POL-RELATED RETROTRANSPOSON"/>
    <property type="match status" value="1"/>
</dbReference>
<dbReference type="STRING" id="157652.A0A371GDY3"/>
<evidence type="ECO:0000259" key="1">
    <source>
        <dbReference type="Pfam" id="PF07727"/>
    </source>
</evidence>